<evidence type="ECO:0000313" key="3">
    <source>
        <dbReference type="Proteomes" id="UP000186914"/>
    </source>
</evidence>
<dbReference type="OrthoDB" id="275766at2157"/>
<dbReference type="Pfam" id="PF26451">
    <property type="entry name" value="DUF8130"/>
    <property type="match status" value="1"/>
</dbReference>
<name>A0A1N7F8M5_9EURY</name>
<accession>A0A1N7F8M5</accession>
<evidence type="ECO:0000259" key="1">
    <source>
        <dbReference type="Pfam" id="PF26451"/>
    </source>
</evidence>
<dbReference type="InterPro" id="IPR058443">
    <property type="entry name" value="DUF8130"/>
</dbReference>
<gene>
    <name evidence="2" type="ORF">SAMN05421858_4809</name>
</gene>
<dbReference type="Proteomes" id="UP000186914">
    <property type="component" value="Unassembled WGS sequence"/>
</dbReference>
<proteinExistence type="predicted"/>
<organism evidence="2 3">
    <name type="scientific">Haladaptatus litoreus</name>
    <dbReference type="NCBI Taxonomy" id="553468"/>
    <lineage>
        <taxon>Archaea</taxon>
        <taxon>Methanobacteriati</taxon>
        <taxon>Methanobacteriota</taxon>
        <taxon>Stenosarchaea group</taxon>
        <taxon>Halobacteria</taxon>
        <taxon>Halobacteriales</taxon>
        <taxon>Haladaptataceae</taxon>
        <taxon>Haladaptatus</taxon>
    </lineage>
</organism>
<protein>
    <recommendedName>
        <fullName evidence="1">DUF8130 domain-containing protein</fullName>
    </recommendedName>
</protein>
<dbReference type="RefSeq" id="WP_217694401.1">
    <property type="nucleotide sequence ID" value="NZ_FTNO01000008.1"/>
</dbReference>
<keyword evidence="3" id="KW-1185">Reference proteome</keyword>
<dbReference type="EMBL" id="FTNO01000008">
    <property type="protein sequence ID" value="SIR96565.1"/>
    <property type="molecule type" value="Genomic_DNA"/>
</dbReference>
<sequence length="262" mass="29186">MSSVDDYTISNFTVTTTTVMPTHSYHLRPSAYYSDEAVADEFTNPTIVDIPMIENPEHRETLQTILQEGEIWTDDIPTGLAELIEETDFFTWEAGTNDVWTHIGVVLYRRSPDTPSALAITAELESEQVTPESPGVIEFRVTNRSDEERIIMSGPSPPLSVLWVEADTDDRSFLLWGEYASSGHISFRDGELEVNSVRIGTRIEPGETITRTYEIRAGTDGVAPGDYVISETLTSRLGEEPPSEAIEWTVSFSLTEASRDEA</sequence>
<dbReference type="AlphaFoldDB" id="A0A1N7F8M5"/>
<evidence type="ECO:0000313" key="2">
    <source>
        <dbReference type="EMBL" id="SIR96565.1"/>
    </source>
</evidence>
<reference evidence="3" key="1">
    <citation type="submission" date="2017-01" db="EMBL/GenBank/DDBJ databases">
        <authorList>
            <person name="Varghese N."/>
            <person name="Submissions S."/>
        </authorList>
    </citation>
    <scope>NUCLEOTIDE SEQUENCE [LARGE SCALE GENOMIC DNA]</scope>
    <source>
        <strain evidence="3">CGMCC 1.7737</strain>
    </source>
</reference>
<feature type="domain" description="DUF8130" evidence="1">
    <location>
        <begin position="116"/>
        <end position="235"/>
    </location>
</feature>